<proteinExistence type="predicted"/>
<keyword evidence="4" id="KW-1185">Reference proteome</keyword>
<comment type="caution">
    <text evidence="3">The sequence shown here is derived from an EMBL/GenBank/DDBJ whole genome shotgun (WGS) entry which is preliminary data.</text>
</comment>
<organism evidence="3 4">
    <name type="scientific">Carpediemonas membranifera</name>
    <dbReference type="NCBI Taxonomy" id="201153"/>
    <lineage>
        <taxon>Eukaryota</taxon>
        <taxon>Metamonada</taxon>
        <taxon>Carpediemonas-like organisms</taxon>
        <taxon>Carpediemonas</taxon>
    </lineage>
</organism>
<protein>
    <submittedName>
        <fullName evidence="3">Uncharacterized protein</fullName>
    </submittedName>
</protein>
<gene>
    <name evidence="3" type="ORF">J8273_2730</name>
</gene>
<evidence type="ECO:0000313" key="3">
    <source>
        <dbReference type="EMBL" id="KAG9395818.1"/>
    </source>
</evidence>
<evidence type="ECO:0000256" key="1">
    <source>
        <dbReference type="SAM" id="Coils"/>
    </source>
</evidence>
<evidence type="ECO:0000313" key="4">
    <source>
        <dbReference type="Proteomes" id="UP000717585"/>
    </source>
</evidence>
<dbReference type="Proteomes" id="UP000717585">
    <property type="component" value="Unassembled WGS sequence"/>
</dbReference>
<reference evidence="3" key="1">
    <citation type="submission" date="2021-05" db="EMBL/GenBank/DDBJ databases">
        <title>A free-living protist that lacks canonical eukaryotic 1 DNA replication and segregation systems.</title>
        <authorList>
            <person name="Salas-Leiva D.E."/>
            <person name="Tromer E.C."/>
            <person name="Curtis B.A."/>
            <person name="Jerlstrom-Hultqvist J."/>
            <person name="Kolisko M."/>
            <person name="Yi Z."/>
            <person name="Salas-Leiva J.S."/>
            <person name="Gallot-Lavallee L."/>
            <person name="Kops G.J.P.L."/>
            <person name="Archibald J.M."/>
            <person name="Simpson A.G.B."/>
            <person name="Roger A.J."/>
        </authorList>
    </citation>
    <scope>NUCLEOTIDE SEQUENCE</scope>
    <source>
        <strain evidence="3">BICM</strain>
    </source>
</reference>
<dbReference type="EMBL" id="JAHDYR010000008">
    <property type="protein sequence ID" value="KAG9395818.1"/>
    <property type="molecule type" value="Genomic_DNA"/>
</dbReference>
<sequence length="108" mass="11995">MSEGNEAANVTQNELNELKDKVTAMEQETYEQTGVHVKTSAMLRKLLSDRGQHFDSAEFVLTRIKKGHKNPFELGAMPQPSLQSLPKRGSSMRQSSRLASSMATEGEE</sequence>
<accession>A0A8J6AWC6</accession>
<dbReference type="AlphaFoldDB" id="A0A8J6AWC6"/>
<feature type="region of interest" description="Disordered" evidence="2">
    <location>
        <begin position="70"/>
        <end position="108"/>
    </location>
</feature>
<name>A0A8J6AWC6_9EUKA</name>
<keyword evidence="1" id="KW-0175">Coiled coil</keyword>
<feature type="compositionally biased region" description="Low complexity" evidence="2">
    <location>
        <begin position="91"/>
        <end position="108"/>
    </location>
</feature>
<feature type="coiled-coil region" evidence="1">
    <location>
        <begin position="1"/>
        <end position="28"/>
    </location>
</feature>
<evidence type="ECO:0000256" key="2">
    <source>
        <dbReference type="SAM" id="MobiDB-lite"/>
    </source>
</evidence>